<dbReference type="GO" id="GO:0016308">
    <property type="term" value="F:1-phosphatidylinositol-4-phosphate 5-kinase activity"/>
    <property type="evidence" value="ECO:0007669"/>
    <property type="project" value="TreeGrafter"/>
</dbReference>
<dbReference type="Pfam" id="PF01504">
    <property type="entry name" value="PIP5K"/>
    <property type="match status" value="1"/>
</dbReference>
<keyword evidence="1" id="KW-0418">Kinase</keyword>
<dbReference type="Proteomes" id="UP000241769">
    <property type="component" value="Unassembled WGS sequence"/>
</dbReference>
<dbReference type="OrthoDB" id="20783at2759"/>
<dbReference type="FunCoup" id="A0A2P6MWE3">
    <property type="interactions" value="76"/>
</dbReference>
<evidence type="ECO:0000259" key="4">
    <source>
        <dbReference type="PROSITE" id="PS51455"/>
    </source>
</evidence>
<organism evidence="5 6">
    <name type="scientific">Planoprotostelium fungivorum</name>
    <dbReference type="NCBI Taxonomy" id="1890364"/>
    <lineage>
        <taxon>Eukaryota</taxon>
        <taxon>Amoebozoa</taxon>
        <taxon>Evosea</taxon>
        <taxon>Variosea</taxon>
        <taxon>Cavosteliida</taxon>
        <taxon>Cavosteliaceae</taxon>
        <taxon>Planoprotostelium</taxon>
    </lineage>
</organism>
<dbReference type="GO" id="GO:0005524">
    <property type="term" value="F:ATP binding"/>
    <property type="evidence" value="ECO:0007669"/>
    <property type="project" value="UniProtKB-UniRule"/>
</dbReference>
<keyword evidence="1" id="KW-0067">ATP-binding</keyword>
<dbReference type="SUPFAM" id="SSF56104">
    <property type="entry name" value="SAICAR synthase-like"/>
    <property type="match status" value="2"/>
</dbReference>
<dbReference type="SMART" id="SM00330">
    <property type="entry name" value="PIPKc"/>
    <property type="match status" value="1"/>
</dbReference>
<sequence length="707" mass="79615">MSGKEEVETPDVTSTDKSPPHLSEESSKNDIAEKKKLKAKMSRLSTTIVREESKNKLDDGSVSPSTRRLRRRPTERGQSFIESEDEARQRARAKSKPKPVLEHKRNVFGESIYKKHPGWILMQNIQTGLRQSVGKSGELSFLDERTKLSENLSRHEKFFSTPPELPFPPEGSTLTQPHKTGLFKFKNYCPLVFGHLREKFGVDPGDYMVSLCNTIDEQGTNSLRMLPTPGKSGSLFFFSEDMKYIIKTIPKDEAKLLRYLLPYYYTHVMSHTHTLLPRFYGLHRVKPHRGSQVRFLIMGNVFQTNKKIHERYDLKGSTFGRAVTEEEVKVQKENVTYKDVDWRAKNMTISLPRDTADLFIKQLESDCQFLRSRNIMDYSLLIGIHDCNKNPKEDCTFGCELKRKNPHYARPTVEEKEEVIAAANIVVESGNVTPLLSPETPRTEGLLSPAMIPRAETSSPAPEKDDGSSGSSAESPGKLEGMSSNVEPPKASPLDHPRSATTSLVTSPSKPLQSATLRREAKTLHPTESASLGGPDDGTRLTRTRSDGSVHTTRSAPSGSNGNGFNLLKPGTYIHRKKSGVEEQIIETGGFVNNSLRRVPNENETKRIIAQTNYPLPESFLNRDGGCIFTRDDGGMTGYHSNVTYFIGIIDILMLYSIRKKMEHSYKSFRYSSDEISSVNPKDYANRFLNFIHDVVPIMEEEASTEE</sequence>
<keyword evidence="3" id="KW-0812">Transmembrane</keyword>
<evidence type="ECO:0000313" key="5">
    <source>
        <dbReference type="EMBL" id="PRP75966.1"/>
    </source>
</evidence>
<feature type="region of interest" description="Disordered" evidence="2">
    <location>
        <begin position="1"/>
        <end position="99"/>
    </location>
</feature>
<comment type="caution">
    <text evidence="5">The sequence shown here is derived from an EMBL/GenBank/DDBJ whole genome shotgun (WGS) entry which is preliminary data.</text>
</comment>
<dbReference type="InterPro" id="IPR027483">
    <property type="entry name" value="PInositol-4-P-4/5-kinase_C_sf"/>
</dbReference>
<evidence type="ECO:0000256" key="2">
    <source>
        <dbReference type="SAM" id="MobiDB-lite"/>
    </source>
</evidence>
<gene>
    <name evidence="5" type="ORF">PROFUN_01682</name>
</gene>
<evidence type="ECO:0000256" key="3">
    <source>
        <dbReference type="SAM" id="Phobius"/>
    </source>
</evidence>
<name>A0A2P6MWE3_9EUKA</name>
<dbReference type="InterPro" id="IPR023610">
    <property type="entry name" value="PInositol-4/5-P-5/4-kinase"/>
</dbReference>
<dbReference type="InterPro" id="IPR027484">
    <property type="entry name" value="PInositol-4-P-5-kinase_N"/>
</dbReference>
<feature type="domain" description="PIPK" evidence="4">
    <location>
        <begin position="121"/>
        <end position="696"/>
    </location>
</feature>
<keyword evidence="3" id="KW-0472">Membrane</keyword>
<keyword evidence="1" id="KW-0547">Nucleotide-binding</keyword>
<dbReference type="GO" id="GO:0005886">
    <property type="term" value="C:plasma membrane"/>
    <property type="evidence" value="ECO:0007669"/>
    <property type="project" value="TreeGrafter"/>
</dbReference>
<reference evidence="5 6" key="1">
    <citation type="journal article" date="2018" name="Genome Biol. Evol.">
        <title>Multiple Roots of Fruiting Body Formation in Amoebozoa.</title>
        <authorList>
            <person name="Hillmann F."/>
            <person name="Forbes G."/>
            <person name="Novohradska S."/>
            <person name="Ferling I."/>
            <person name="Riege K."/>
            <person name="Groth M."/>
            <person name="Westermann M."/>
            <person name="Marz M."/>
            <person name="Spaller T."/>
            <person name="Winckler T."/>
            <person name="Schaap P."/>
            <person name="Glockner G."/>
        </authorList>
    </citation>
    <scope>NUCLEOTIDE SEQUENCE [LARGE SCALE GENOMIC DNA]</scope>
    <source>
        <strain evidence="5 6">Jena</strain>
    </source>
</reference>
<feature type="compositionally biased region" description="Polar residues" evidence="2">
    <location>
        <begin position="499"/>
        <end position="516"/>
    </location>
</feature>
<dbReference type="GO" id="GO:0046854">
    <property type="term" value="P:phosphatidylinositol phosphate biosynthetic process"/>
    <property type="evidence" value="ECO:0007669"/>
    <property type="project" value="TreeGrafter"/>
</dbReference>
<dbReference type="PANTHER" id="PTHR23086:SF8">
    <property type="entry name" value="PHOSPHATIDYLINOSITOL 5-PHOSPHATE 4-KINASE, ISOFORM A"/>
    <property type="match status" value="1"/>
</dbReference>
<proteinExistence type="predicted"/>
<dbReference type="STRING" id="1890364.A0A2P6MWE3"/>
<accession>A0A2P6MWE3</accession>
<dbReference type="EMBL" id="MDYQ01000353">
    <property type="protein sequence ID" value="PRP75966.1"/>
    <property type="molecule type" value="Genomic_DNA"/>
</dbReference>
<feature type="compositionally biased region" description="Basic and acidic residues" evidence="2">
    <location>
        <begin position="49"/>
        <end position="59"/>
    </location>
</feature>
<dbReference type="InterPro" id="IPR002498">
    <property type="entry name" value="PInositol-4-P-4/5-kinase_core"/>
</dbReference>
<feature type="region of interest" description="Disordered" evidence="2">
    <location>
        <begin position="433"/>
        <end position="567"/>
    </location>
</feature>
<keyword evidence="3" id="KW-1133">Transmembrane helix</keyword>
<dbReference type="PANTHER" id="PTHR23086">
    <property type="entry name" value="PHOSPHATIDYLINOSITOL-4-PHOSPHATE 5-KINASE"/>
    <property type="match status" value="1"/>
</dbReference>
<dbReference type="Gene3D" id="3.30.800.10">
    <property type="entry name" value="Phosphatidylinositol Phosphate Kinase II Beta"/>
    <property type="match status" value="1"/>
</dbReference>
<feature type="compositionally biased region" description="Basic and acidic residues" evidence="2">
    <location>
        <begin position="537"/>
        <end position="548"/>
    </location>
</feature>
<protein>
    <recommendedName>
        <fullName evidence="4">PIPK domain-containing protein</fullName>
    </recommendedName>
</protein>
<dbReference type="AlphaFoldDB" id="A0A2P6MWE3"/>
<dbReference type="Gene3D" id="3.30.810.10">
    <property type="entry name" value="2-Layer Sandwich"/>
    <property type="match status" value="2"/>
</dbReference>
<feature type="transmembrane region" description="Helical" evidence="3">
    <location>
        <begin position="639"/>
        <end position="658"/>
    </location>
</feature>
<evidence type="ECO:0000313" key="6">
    <source>
        <dbReference type="Proteomes" id="UP000241769"/>
    </source>
</evidence>
<keyword evidence="6" id="KW-1185">Reference proteome</keyword>
<feature type="compositionally biased region" description="Basic and acidic residues" evidence="2">
    <location>
        <begin position="18"/>
        <end position="34"/>
    </location>
</feature>
<dbReference type="InParanoid" id="A0A2P6MWE3"/>
<dbReference type="PROSITE" id="PS51455">
    <property type="entry name" value="PIPK"/>
    <property type="match status" value="1"/>
</dbReference>
<feature type="compositionally biased region" description="Polar residues" evidence="2">
    <location>
        <begin position="549"/>
        <end position="564"/>
    </location>
</feature>
<keyword evidence="1" id="KW-0808">Transferase</keyword>
<evidence type="ECO:0000256" key="1">
    <source>
        <dbReference type="PROSITE-ProRule" id="PRU00781"/>
    </source>
</evidence>